<dbReference type="AlphaFoldDB" id="A0A8S2SVT1"/>
<name>A0A8S2SVT1_9BILA</name>
<gene>
    <name evidence="1" type="ORF">SMN809_LOCUS23788</name>
</gene>
<accession>A0A8S2SVT1</accession>
<feature type="non-terminal residue" evidence="1">
    <location>
        <position position="89"/>
    </location>
</feature>
<evidence type="ECO:0000313" key="2">
    <source>
        <dbReference type="Proteomes" id="UP000676336"/>
    </source>
</evidence>
<evidence type="ECO:0000313" key="1">
    <source>
        <dbReference type="EMBL" id="CAF4246160.1"/>
    </source>
</evidence>
<sequence>LRRFEQTVQISSDPLNLSRISEDAPSTTTSDLRLLLDDLTNYSNGKKQGNYHKETRTVSNKKEYDDIEDDLALILNDKQLQQPTKSIES</sequence>
<feature type="non-terminal residue" evidence="1">
    <location>
        <position position="1"/>
    </location>
</feature>
<reference evidence="1" key="1">
    <citation type="submission" date="2021-02" db="EMBL/GenBank/DDBJ databases">
        <authorList>
            <person name="Nowell W R."/>
        </authorList>
    </citation>
    <scope>NUCLEOTIDE SEQUENCE</scope>
</reference>
<comment type="caution">
    <text evidence="1">The sequence shown here is derived from an EMBL/GenBank/DDBJ whole genome shotgun (WGS) entry which is preliminary data.</text>
</comment>
<organism evidence="1 2">
    <name type="scientific">Rotaria magnacalcarata</name>
    <dbReference type="NCBI Taxonomy" id="392030"/>
    <lineage>
        <taxon>Eukaryota</taxon>
        <taxon>Metazoa</taxon>
        <taxon>Spiralia</taxon>
        <taxon>Gnathifera</taxon>
        <taxon>Rotifera</taxon>
        <taxon>Eurotatoria</taxon>
        <taxon>Bdelloidea</taxon>
        <taxon>Philodinida</taxon>
        <taxon>Philodinidae</taxon>
        <taxon>Rotaria</taxon>
    </lineage>
</organism>
<proteinExistence type="predicted"/>
<dbReference type="Proteomes" id="UP000676336">
    <property type="component" value="Unassembled WGS sequence"/>
</dbReference>
<protein>
    <submittedName>
        <fullName evidence="1">Uncharacterized protein</fullName>
    </submittedName>
</protein>
<dbReference type="EMBL" id="CAJOBI010026179">
    <property type="protein sequence ID" value="CAF4246160.1"/>
    <property type="molecule type" value="Genomic_DNA"/>
</dbReference>